<sequence length="94" mass="10635">MKKVGWQGLFLVKTVACYRVTLARLRQPLRLLERQIDHGAPYSSLLLCHPWPYPHKIVCPRGKAGNSSPPETFAKTIGCRQYSYIISPLFPLPG</sequence>
<accession>A0ABD0KWU0</accession>
<organism evidence="1 2">
    <name type="scientific">Batillaria attramentaria</name>
    <dbReference type="NCBI Taxonomy" id="370345"/>
    <lineage>
        <taxon>Eukaryota</taxon>
        <taxon>Metazoa</taxon>
        <taxon>Spiralia</taxon>
        <taxon>Lophotrochozoa</taxon>
        <taxon>Mollusca</taxon>
        <taxon>Gastropoda</taxon>
        <taxon>Caenogastropoda</taxon>
        <taxon>Sorbeoconcha</taxon>
        <taxon>Cerithioidea</taxon>
        <taxon>Batillariidae</taxon>
        <taxon>Batillaria</taxon>
    </lineage>
</organism>
<evidence type="ECO:0000313" key="1">
    <source>
        <dbReference type="EMBL" id="KAK7491771.1"/>
    </source>
</evidence>
<name>A0ABD0KWU0_9CAEN</name>
<reference evidence="1 2" key="1">
    <citation type="journal article" date="2023" name="Sci. Data">
        <title>Genome assembly of the Korean intertidal mud-creeper Batillaria attramentaria.</title>
        <authorList>
            <person name="Patra A.K."/>
            <person name="Ho P.T."/>
            <person name="Jun S."/>
            <person name="Lee S.J."/>
            <person name="Kim Y."/>
            <person name="Won Y.J."/>
        </authorList>
    </citation>
    <scope>NUCLEOTIDE SEQUENCE [LARGE SCALE GENOMIC DNA]</scope>
    <source>
        <strain evidence="1">Wonlab-2016</strain>
    </source>
</reference>
<comment type="caution">
    <text evidence="1">The sequence shown here is derived from an EMBL/GenBank/DDBJ whole genome shotgun (WGS) entry which is preliminary data.</text>
</comment>
<protein>
    <recommendedName>
        <fullName evidence="3">Secreted protein</fullName>
    </recommendedName>
</protein>
<dbReference type="Proteomes" id="UP001519460">
    <property type="component" value="Unassembled WGS sequence"/>
</dbReference>
<dbReference type="AlphaFoldDB" id="A0ABD0KWU0"/>
<gene>
    <name evidence="1" type="ORF">BaRGS_00017027</name>
</gene>
<dbReference type="EMBL" id="JACVVK020000111">
    <property type="protein sequence ID" value="KAK7491771.1"/>
    <property type="molecule type" value="Genomic_DNA"/>
</dbReference>
<proteinExistence type="predicted"/>
<evidence type="ECO:0008006" key="3">
    <source>
        <dbReference type="Google" id="ProtNLM"/>
    </source>
</evidence>
<evidence type="ECO:0000313" key="2">
    <source>
        <dbReference type="Proteomes" id="UP001519460"/>
    </source>
</evidence>
<keyword evidence="2" id="KW-1185">Reference proteome</keyword>